<keyword evidence="3" id="KW-1185">Reference proteome</keyword>
<feature type="compositionally biased region" description="Basic and acidic residues" evidence="1">
    <location>
        <begin position="62"/>
        <end position="94"/>
    </location>
</feature>
<name>A0ABP8SN46_9ACTN</name>
<evidence type="ECO:0000256" key="1">
    <source>
        <dbReference type="SAM" id="MobiDB-lite"/>
    </source>
</evidence>
<protein>
    <recommendedName>
        <fullName evidence="4">DUF5872 domain-containing protein</fullName>
    </recommendedName>
</protein>
<comment type="caution">
    <text evidence="2">The sequence shown here is derived from an EMBL/GenBank/DDBJ whole genome shotgun (WGS) entry which is preliminary data.</text>
</comment>
<evidence type="ECO:0000313" key="2">
    <source>
        <dbReference type="EMBL" id="GAA4571629.1"/>
    </source>
</evidence>
<dbReference type="EMBL" id="BAABGU010000017">
    <property type="protein sequence ID" value="GAA4571629.1"/>
    <property type="molecule type" value="Genomic_DNA"/>
</dbReference>
<feature type="compositionally biased region" description="Polar residues" evidence="1">
    <location>
        <begin position="123"/>
        <end position="144"/>
    </location>
</feature>
<feature type="region of interest" description="Disordered" evidence="1">
    <location>
        <begin position="50"/>
        <end position="147"/>
    </location>
</feature>
<organism evidence="2 3">
    <name type="scientific">Micromonospora coerulea</name>
    <dbReference type="NCBI Taxonomy" id="47856"/>
    <lineage>
        <taxon>Bacteria</taxon>
        <taxon>Bacillati</taxon>
        <taxon>Actinomycetota</taxon>
        <taxon>Actinomycetes</taxon>
        <taxon>Micromonosporales</taxon>
        <taxon>Micromonosporaceae</taxon>
        <taxon>Micromonospora</taxon>
    </lineage>
</organism>
<evidence type="ECO:0008006" key="4">
    <source>
        <dbReference type="Google" id="ProtNLM"/>
    </source>
</evidence>
<gene>
    <name evidence="2" type="ORF">GCM10023176_32750</name>
</gene>
<evidence type="ECO:0000313" key="3">
    <source>
        <dbReference type="Proteomes" id="UP001500307"/>
    </source>
</evidence>
<dbReference type="Proteomes" id="UP001500307">
    <property type="component" value="Unassembled WGS sequence"/>
</dbReference>
<feature type="compositionally biased region" description="Basic and acidic residues" evidence="1">
    <location>
        <begin position="107"/>
        <end position="122"/>
    </location>
</feature>
<proteinExistence type="predicted"/>
<reference evidence="3" key="1">
    <citation type="journal article" date="2019" name="Int. J. Syst. Evol. Microbiol.">
        <title>The Global Catalogue of Microorganisms (GCM) 10K type strain sequencing project: providing services to taxonomists for standard genome sequencing and annotation.</title>
        <authorList>
            <consortium name="The Broad Institute Genomics Platform"/>
            <consortium name="The Broad Institute Genome Sequencing Center for Infectious Disease"/>
            <person name="Wu L."/>
            <person name="Ma J."/>
        </authorList>
    </citation>
    <scope>NUCLEOTIDE SEQUENCE [LARGE SCALE GENOMIC DNA]</scope>
    <source>
        <strain evidence="3">JCM 3175</strain>
    </source>
</reference>
<accession>A0ABP8SN46</accession>
<sequence>MPWRLGYLPGMARYTKPELREQLKEEIKASDKGGRQGQWSARKSQLLTREYEKHGGGYQGPRDQRQKSLQRWGEEDWQTREGATRARRNGETRRYLPKQAWEQLSAEEQRATDAKKRNESKSGRQYVSNTQQAKRARRNATSAPRISEMSVAEAAKLVRGLDTRQLKGALELEREGKARKTLIQRLQSELDRR</sequence>